<dbReference type="PANTHER" id="PTHR12585:SF69">
    <property type="entry name" value="FI11703P"/>
    <property type="match status" value="1"/>
</dbReference>
<accession>A0A8S4FY76</accession>
<dbReference type="Gene3D" id="1.10.10.580">
    <property type="entry name" value="Structural maintenance of chromosome 1. Chain E"/>
    <property type="match status" value="1"/>
</dbReference>
<keyword evidence="5" id="KW-0539">Nucleus</keyword>
<feature type="compositionally biased region" description="Low complexity" evidence="6">
    <location>
        <begin position="582"/>
        <end position="597"/>
    </location>
</feature>
<evidence type="ECO:0000313" key="9">
    <source>
        <dbReference type="EMBL" id="CAG9133515.1"/>
    </source>
</evidence>
<feature type="compositionally biased region" description="Pro residues" evidence="6">
    <location>
        <begin position="345"/>
        <end position="356"/>
    </location>
</feature>
<gene>
    <name evidence="9" type="ORF">PLXY2_LOCUS11786</name>
</gene>
<dbReference type="GO" id="GO:0003682">
    <property type="term" value="F:chromatin binding"/>
    <property type="evidence" value="ECO:0007669"/>
    <property type="project" value="TreeGrafter"/>
</dbReference>
<evidence type="ECO:0000256" key="3">
    <source>
        <dbReference type="ARBA" id="ARBA00009870"/>
    </source>
</evidence>
<dbReference type="InterPro" id="IPR039781">
    <property type="entry name" value="Rad21/Rec8-like"/>
</dbReference>
<keyword evidence="4" id="KW-0158">Chromosome</keyword>
<dbReference type="InterPro" id="IPR049589">
    <property type="entry name" value="NXP1_M-like"/>
</dbReference>
<dbReference type="GO" id="GO:0007062">
    <property type="term" value="P:sister chromatid cohesion"/>
    <property type="evidence" value="ECO:0007669"/>
    <property type="project" value="InterPro"/>
</dbReference>
<dbReference type="EMBL" id="CAJHNJ030000063">
    <property type="protein sequence ID" value="CAG9133515.1"/>
    <property type="molecule type" value="Genomic_DNA"/>
</dbReference>
<feature type="domain" description="Rad21/Rec8-like protein N-terminal" evidence="8">
    <location>
        <begin position="1"/>
        <end position="103"/>
    </location>
</feature>
<feature type="compositionally biased region" description="Basic and acidic residues" evidence="6">
    <location>
        <begin position="491"/>
        <end position="512"/>
    </location>
</feature>
<comment type="caution">
    <text evidence="9">The sequence shown here is derived from an EMBL/GenBank/DDBJ whole genome shotgun (WGS) entry which is preliminary data.</text>
</comment>
<name>A0A8S4FY76_PLUXY</name>
<evidence type="ECO:0000256" key="2">
    <source>
        <dbReference type="ARBA" id="ARBA00004286"/>
    </source>
</evidence>
<feature type="compositionally biased region" description="Basic and acidic residues" evidence="6">
    <location>
        <begin position="374"/>
        <end position="385"/>
    </location>
</feature>
<comment type="subcellular location">
    <subcellularLocation>
        <location evidence="2">Chromosome</location>
    </subcellularLocation>
    <subcellularLocation>
        <location evidence="1">Nucleus</location>
    </subcellularLocation>
</comment>
<feature type="compositionally biased region" description="Basic and acidic residues" evidence="6">
    <location>
        <begin position="858"/>
        <end position="868"/>
    </location>
</feature>
<dbReference type="GO" id="GO:1990414">
    <property type="term" value="P:replication-born double-strand break repair via sister chromatid exchange"/>
    <property type="evidence" value="ECO:0007669"/>
    <property type="project" value="TreeGrafter"/>
</dbReference>
<comment type="similarity">
    <text evidence="3">Belongs to the rad21 family.</text>
</comment>
<evidence type="ECO:0000256" key="4">
    <source>
        <dbReference type="ARBA" id="ARBA00022454"/>
    </source>
</evidence>
<evidence type="ECO:0000259" key="8">
    <source>
        <dbReference type="Pfam" id="PF04825"/>
    </source>
</evidence>
<reference evidence="9" key="1">
    <citation type="submission" date="2020-11" db="EMBL/GenBank/DDBJ databases">
        <authorList>
            <person name="Whiteford S."/>
        </authorList>
    </citation>
    <scope>NUCLEOTIDE SEQUENCE</scope>
</reference>
<dbReference type="PANTHER" id="PTHR12585">
    <property type="entry name" value="SCC1 / RAD21 FAMILY MEMBER"/>
    <property type="match status" value="1"/>
</dbReference>
<dbReference type="Pfam" id="PF04824">
    <property type="entry name" value="Rad21_Rec8"/>
    <property type="match status" value="1"/>
</dbReference>
<evidence type="ECO:0000256" key="5">
    <source>
        <dbReference type="ARBA" id="ARBA00023242"/>
    </source>
</evidence>
<feature type="region of interest" description="Disordered" evidence="6">
    <location>
        <begin position="287"/>
        <end position="385"/>
    </location>
</feature>
<dbReference type="InterPro" id="IPR036390">
    <property type="entry name" value="WH_DNA-bd_sf"/>
</dbReference>
<dbReference type="InterPro" id="IPR006909">
    <property type="entry name" value="Rad21/Rec8_C_eu"/>
</dbReference>
<dbReference type="Proteomes" id="UP000653454">
    <property type="component" value="Unassembled WGS sequence"/>
</dbReference>
<dbReference type="InterPro" id="IPR006910">
    <property type="entry name" value="Rad21_Rec8_N"/>
</dbReference>
<dbReference type="CDD" id="cd21792">
    <property type="entry name" value="Rad21_Rec8_M_NXP1-like"/>
    <property type="match status" value="1"/>
</dbReference>
<feature type="compositionally biased region" description="Pro residues" evidence="6">
    <location>
        <begin position="526"/>
        <end position="539"/>
    </location>
</feature>
<evidence type="ECO:0000259" key="7">
    <source>
        <dbReference type="Pfam" id="PF04824"/>
    </source>
</evidence>
<evidence type="ECO:0000256" key="1">
    <source>
        <dbReference type="ARBA" id="ARBA00004123"/>
    </source>
</evidence>
<feature type="region of interest" description="Disordered" evidence="6">
    <location>
        <begin position="487"/>
        <end position="597"/>
    </location>
</feature>
<dbReference type="SUPFAM" id="SSF46785">
    <property type="entry name" value="Winged helix' DNA-binding domain"/>
    <property type="match status" value="1"/>
</dbReference>
<feature type="domain" description="Rad21/Rec8-like protein C-terminal eukaryotic" evidence="7">
    <location>
        <begin position="1125"/>
        <end position="1172"/>
    </location>
</feature>
<sequence length="1177" mass="127449">MFYAHFVLAKKGPLSKIWLAAHWDKKLTKAHVFETNIETSVDGILKPKVKMALRTSGHLLLGVVRIYSRKAKYLLQDCNEAFVKIKMAFRPGMVDLPEEHREAAMNAITLPEVFHDFDTAMPELNEVDIEAQFSLNQSRAEEITMREDYGSLNLVTHDDGFGDMGFDTDNPDIMREAIGNEGGLEQSNLLFADGSSLELGGKDSEVPGTSGVAAAHERRMEAAPHAPLDDGFGATIADVADFGHAGGLFEGDLFGDVTATSGGGGGSGMPSTAAPQSLQAEIEAAGRDNVVDTDAAADQPDSDDDMGDHHMDGGDSPQHSWAGSPQPHHELGAPEPALDPEAELMPPPSVPRPPSVRPMEVDPVPGVPDEAPEPAEHPADADHDNTTLLQNDEESFALAPVDATVLKGITKTKRKRKLIVDEVKNISGEEMKNQLSNTSDIVTTLDLAPPTRRLMHWKETGGVEKLFTLPARPIPSRVLFKKYQRNMTNRAEPEEAETRSPEQARPDHDAPRRPARKRKIEELAPPETPAPPSVAPPSVAPLEMDMPTPMPQDYEPSVDHSERPPTPGYATPRSDVDEAPNTPGMLSSLGPPLTPGVLGPLTPGTLLQGGLTPGGLAHGGMTPAGLTHGGMTPAGLAHGGMTPAGLAHGGMTPAGLAHGGMTPAGLQHGDSHLDLALNTPGLMTPGLVDGGMTPGGLLAGGLTPAGLNHGGMTPHHGGMTPHHGGMTPHHGGMTPHHGGMTPHHGGMTPYHGGMTPGGLDHGGMTPAGLQHGGMTPAGLQHDVMMQHGMDALAGAEPLLERGAPRDHHYQVQCGPLRLTNRGGSRSRHHQPVIRNGWLDEEGRGGRRSGLQMTNLGYDGHHSPQHDYDLPPSVENTDENEREAGETDEQFEERVLNRRAAQLFTVMRPRLAAAERLAFRDLAPTHNLRKQLFTVMRPRLAAAECLAFRDLAPTHNLRKHLCLKLIRALVKVFSRLVPTLNLRKQVCLRHLVVDLDSKYLIDSSSVSSRPRTTSGNRTKLNRRAAQLFAVMRPRLAAAERLAFRDLAPTHNLRKQSTRFPLFTVMRPRLAAAERLAFRDLAPTHNLRKQVCMLEASCSRTELNRRAAQLFAVMRPRLAAAERLAFRDLAPTHNLRKQVAQKFYSLLVLKKHQVLKLEQEETYGNLIISRGTQFETEAI</sequence>
<dbReference type="InterPro" id="IPR023093">
    <property type="entry name" value="ScpA-like_C"/>
</dbReference>
<proteinExistence type="inferred from homology"/>
<evidence type="ECO:0000313" key="10">
    <source>
        <dbReference type="Proteomes" id="UP000653454"/>
    </source>
</evidence>
<dbReference type="GO" id="GO:0008278">
    <property type="term" value="C:cohesin complex"/>
    <property type="evidence" value="ECO:0007669"/>
    <property type="project" value="InterPro"/>
</dbReference>
<feature type="compositionally biased region" description="Acidic residues" evidence="6">
    <location>
        <begin position="875"/>
        <end position="888"/>
    </location>
</feature>
<evidence type="ECO:0000256" key="6">
    <source>
        <dbReference type="SAM" id="MobiDB-lite"/>
    </source>
</evidence>
<dbReference type="AlphaFoldDB" id="A0A8S4FY76"/>
<organism evidence="9 10">
    <name type="scientific">Plutella xylostella</name>
    <name type="common">Diamondback moth</name>
    <name type="synonym">Plutella maculipennis</name>
    <dbReference type="NCBI Taxonomy" id="51655"/>
    <lineage>
        <taxon>Eukaryota</taxon>
        <taxon>Metazoa</taxon>
        <taxon>Ecdysozoa</taxon>
        <taxon>Arthropoda</taxon>
        <taxon>Hexapoda</taxon>
        <taxon>Insecta</taxon>
        <taxon>Pterygota</taxon>
        <taxon>Neoptera</taxon>
        <taxon>Endopterygota</taxon>
        <taxon>Lepidoptera</taxon>
        <taxon>Glossata</taxon>
        <taxon>Ditrysia</taxon>
        <taxon>Yponomeutoidea</taxon>
        <taxon>Plutellidae</taxon>
        <taxon>Plutella</taxon>
    </lineage>
</organism>
<feature type="region of interest" description="Disordered" evidence="6">
    <location>
        <begin position="858"/>
        <end position="888"/>
    </location>
</feature>
<dbReference type="GO" id="GO:0005634">
    <property type="term" value="C:nucleus"/>
    <property type="evidence" value="ECO:0007669"/>
    <property type="project" value="UniProtKB-SubCell"/>
</dbReference>
<keyword evidence="10" id="KW-1185">Reference proteome</keyword>
<dbReference type="Pfam" id="PF04825">
    <property type="entry name" value="Rad21_Rec8_N"/>
    <property type="match status" value="1"/>
</dbReference>
<protein>
    <submittedName>
        <fullName evidence="9">(diamondback moth) hypothetical protein</fullName>
    </submittedName>
</protein>